<gene>
    <name evidence="3" type="ORF">HBA54_02440</name>
</gene>
<dbReference type="AlphaFoldDB" id="A0A967C1M1"/>
<comment type="caution">
    <text evidence="3">The sequence shown here is derived from an EMBL/GenBank/DDBJ whole genome shotgun (WGS) entry which is preliminary data.</text>
</comment>
<feature type="domain" description="Amidase" evidence="2">
    <location>
        <begin position="24"/>
        <end position="429"/>
    </location>
</feature>
<dbReference type="PANTHER" id="PTHR11895:SF151">
    <property type="entry name" value="GLUTAMYL-TRNA(GLN) AMIDOTRANSFERASE SUBUNIT A"/>
    <property type="match status" value="1"/>
</dbReference>
<dbReference type="Proteomes" id="UP000761264">
    <property type="component" value="Unassembled WGS sequence"/>
</dbReference>
<protein>
    <submittedName>
        <fullName evidence="3">Amidase</fullName>
    </submittedName>
</protein>
<keyword evidence="4" id="KW-1185">Reference proteome</keyword>
<dbReference type="PANTHER" id="PTHR11895">
    <property type="entry name" value="TRANSAMIDASE"/>
    <property type="match status" value="1"/>
</dbReference>
<evidence type="ECO:0000313" key="3">
    <source>
        <dbReference type="EMBL" id="NIA67441.1"/>
    </source>
</evidence>
<sequence>MAEESASAAEQAAAIAAGSLRSVDLVKRFLDRIAAGDEAVQAWAHLDPDYALRQAQQRDDQRGSGLPLGPLHGVPVGLKDIVDTADMPTENGTPLDAGRQPRQDATLVSRLRAAGAVILGKTVSTELAFYAPGKTRNPHDPERTPGGSSSGSAAAVAAGQVPLAVGTQTNGSVIRPASFCGVVGYKPSHGLVSRHGLLSQSPPLDTVGAFARTVEDAALIVDAMAGHDPADGATRPMARPCLLQTARAAPPVKPSFALVKGPTWDAADADTKDGLAELRDFLGEDCDEVTLPSAFERAHDLQRLLMVAGFAKNLAPYYEKGRDRLSDVMRAAIEEGRTVLAVDYALAEEWIDVLNAGLAEIFERYDAILTPAAVGEAPQGLSATGDPTFCTLWTLCGTPAITLPLLQGAAGLPIGVQIVGARGDDARLLRSARWLAEALAVEDG</sequence>
<evidence type="ECO:0000256" key="1">
    <source>
        <dbReference type="SAM" id="MobiDB-lite"/>
    </source>
</evidence>
<dbReference type="InterPro" id="IPR023631">
    <property type="entry name" value="Amidase_dom"/>
</dbReference>
<name>A0A967C1M1_9PROT</name>
<dbReference type="GO" id="GO:0003824">
    <property type="term" value="F:catalytic activity"/>
    <property type="evidence" value="ECO:0007669"/>
    <property type="project" value="InterPro"/>
</dbReference>
<proteinExistence type="predicted"/>
<accession>A0A967C1M1</accession>
<dbReference type="EMBL" id="JAAQPH010000002">
    <property type="protein sequence ID" value="NIA67441.1"/>
    <property type="molecule type" value="Genomic_DNA"/>
</dbReference>
<evidence type="ECO:0000313" key="4">
    <source>
        <dbReference type="Proteomes" id="UP000761264"/>
    </source>
</evidence>
<organism evidence="3 4">
    <name type="scientific">Pelagibius litoralis</name>
    <dbReference type="NCBI Taxonomy" id="374515"/>
    <lineage>
        <taxon>Bacteria</taxon>
        <taxon>Pseudomonadati</taxon>
        <taxon>Pseudomonadota</taxon>
        <taxon>Alphaproteobacteria</taxon>
        <taxon>Rhodospirillales</taxon>
        <taxon>Rhodovibrionaceae</taxon>
        <taxon>Pelagibius</taxon>
    </lineage>
</organism>
<dbReference type="Gene3D" id="3.90.1300.10">
    <property type="entry name" value="Amidase signature (AS) domain"/>
    <property type="match status" value="1"/>
</dbReference>
<dbReference type="InterPro" id="IPR000120">
    <property type="entry name" value="Amidase"/>
</dbReference>
<dbReference type="Pfam" id="PF01425">
    <property type="entry name" value="Amidase"/>
    <property type="match status" value="1"/>
</dbReference>
<dbReference type="InterPro" id="IPR036928">
    <property type="entry name" value="AS_sf"/>
</dbReference>
<evidence type="ECO:0000259" key="2">
    <source>
        <dbReference type="Pfam" id="PF01425"/>
    </source>
</evidence>
<dbReference type="SUPFAM" id="SSF75304">
    <property type="entry name" value="Amidase signature (AS) enzymes"/>
    <property type="match status" value="1"/>
</dbReference>
<reference evidence="3" key="1">
    <citation type="submission" date="2020-03" db="EMBL/GenBank/DDBJ databases">
        <title>Genome of Pelagibius litoralis DSM 21314T.</title>
        <authorList>
            <person name="Wang G."/>
        </authorList>
    </citation>
    <scope>NUCLEOTIDE SEQUENCE</scope>
    <source>
        <strain evidence="3">DSM 21314</strain>
    </source>
</reference>
<feature type="region of interest" description="Disordered" evidence="1">
    <location>
        <begin position="130"/>
        <end position="154"/>
    </location>
</feature>